<keyword evidence="9" id="KW-0012">Acyltransferase</keyword>
<feature type="transmembrane region" description="Helical" evidence="7">
    <location>
        <begin position="168"/>
        <end position="185"/>
    </location>
</feature>
<keyword evidence="3" id="KW-1003">Cell membrane</keyword>
<keyword evidence="5 7" id="KW-1133">Transmembrane helix</keyword>
<comment type="subcellular location">
    <subcellularLocation>
        <location evidence="1">Cell membrane</location>
        <topology evidence="1">Multi-pass membrane protein</topology>
    </subcellularLocation>
</comment>
<protein>
    <submittedName>
        <fullName evidence="9">Acyltransferase family protein</fullName>
    </submittedName>
</protein>
<dbReference type="RefSeq" id="WP_265508683.1">
    <property type="nucleotide sequence ID" value="NZ_JAOTBE010000100.1"/>
</dbReference>
<evidence type="ECO:0000256" key="4">
    <source>
        <dbReference type="ARBA" id="ARBA00022692"/>
    </source>
</evidence>
<comment type="similarity">
    <text evidence="2">Belongs to the acyltransferase 3 family.</text>
</comment>
<keyword evidence="9" id="KW-0808">Transferase</keyword>
<accession>A0ABV6CS35</accession>
<gene>
    <name evidence="9" type="ORF">ACFFIZ_17515</name>
</gene>
<dbReference type="EMBL" id="JBHLWQ010000165">
    <property type="protein sequence ID" value="MFC0202056.1"/>
    <property type="molecule type" value="Genomic_DNA"/>
</dbReference>
<evidence type="ECO:0000256" key="3">
    <source>
        <dbReference type="ARBA" id="ARBA00022475"/>
    </source>
</evidence>
<dbReference type="Pfam" id="PF01757">
    <property type="entry name" value="Acyl_transf_3"/>
    <property type="match status" value="1"/>
</dbReference>
<dbReference type="PANTHER" id="PTHR40074:SF2">
    <property type="entry name" value="O-ACETYLTRANSFERASE WECH"/>
    <property type="match status" value="1"/>
</dbReference>
<evidence type="ECO:0000256" key="6">
    <source>
        <dbReference type="ARBA" id="ARBA00023136"/>
    </source>
</evidence>
<keyword evidence="10" id="KW-1185">Reference proteome</keyword>
<evidence type="ECO:0000313" key="9">
    <source>
        <dbReference type="EMBL" id="MFC0202056.1"/>
    </source>
</evidence>
<feature type="transmembrane region" description="Helical" evidence="7">
    <location>
        <begin position="48"/>
        <end position="65"/>
    </location>
</feature>
<evidence type="ECO:0000259" key="8">
    <source>
        <dbReference type="Pfam" id="PF01757"/>
    </source>
</evidence>
<feature type="transmembrane region" description="Helical" evidence="7">
    <location>
        <begin position="7"/>
        <end position="28"/>
    </location>
</feature>
<organism evidence="9 10">
    <name type="scientific">Paracoccus rhizosphaerae</name>
    <dbReference type="NCBI Taxonomy" id="1133347"/>
    <lineage>
        <taxon>Bacteria</taxon>
        <taxon>Pseudomonadati</taxon>
        <taxon>Pseudomonadota</taxon>
        <taxon>Alphaproteobacteria</taxon>
        <taxon>Rhodobacterales</taxon>
        <taxon>Paracoccaceae</taxon>
        <taxon>Paracoccus</taxon>
    </lineage>
</organism>
<sequence length="336" mass="36876">MSNRLDFLDCAKGISITLVVIFHATMALQKHDLADAHYWLLNNFMSPIRMPVFFFISGFLLRRTAKDPNPDAFLRKVVNVAYLFALWSILHLTWRTLSPLASAPAPDRWIMFLVSPSSVLWFIWALAIYFCVARAGRVLPRKAIFSAALFLSLCTYLGVFSFDNYAHANVLTYLPFFLFGTWYSEPLVNSPLLRHPLAFPLSLAVFAVGFALLYKGSFPVLLESASGFLLAMLGVVVGLSTAIFLCGFGTICAIPVFLGRNTLGIYVAHSPIVATLAAGAAAAGPRTMVTQLGVPLVAVAAILLSLGLKLLLEKAGFRWLYRFPVPLTPRPAKALS</sequence>
<comment type="caution">
    <text evidence="9">The sequence shown here is derived from an EMBL/GenBank/DDBJ whole genome shotgun (WGS) entry which is preliminary data.</text>
</comment>
<feature type="transmembrane region" description="Helical" evidence="7">
    <location>
        <begin position="109"/>
        <end position="132"/>
    </location>
</feature>
<feature type="transmembrane region" description="Helical" evidence="7">
    <location>
        <begin position="265"/>
        <end position="283"/>
    </location>
</feature>
<feature type="domain" description="Acyltransferase 3" evidence="8">
    <location>
        <begin position="6"/>
        <end position="306"/>
    </location>
</feature>
<proteinExistence type="inferred from homology"/>
<dbReference type="InterPro" id="IPR002656">
    <property type="entry name" value="Acyl_transf_3_dom"/>
</dbReference>
<evidence type="ECO:0000256" key="1">
    <source>
        <dbReference type="ARBA" id="ARBA00004651"/>
    </source>
</evidence>
<evidence type="ECO:0000256" key="7">
    <source>
        <dbReference type="SAM" id="Phobius"/>
    </source>
</evidence>
<feature type="transmembrane region" description="Helical" evidence="7">
    <location>
        <begin position="77"/>
        <end position="97"/>
    </location>
</feature>
<evidence type="ECO:0000256" key="2">
    <source>
        <dbReference type="ARBA" id="ARBA00007400"/>
    </source>
</evidence>
<name>A0ABV6CS35_9RHOB</name>
<dbReference type="PANTHER" id="PTHR40074">
    <property type="entry name" value="O-ACETYLTRANSFERASE WECH"/>
    <property type="match status" value="1"/>
</dbReference>
<feature type="transmembrane region" description="Helical" evidence="7">
    <location>
        <begin position="289"/>
        <end position="312"/>
    </location>
</feature>
<feature type="transmembrane region" description="Helical" evidence="7">
    <location>
        <begin position="228"/>
        <end position="258"/>
    </location>
</feature>
<evidence type="ECO:0000313" key="10">
    <source>
        <dbReference type="Proteomes" id="UP001589795"/>
    </source>
</evidence>
<keyword evidence="6 7" id="KW-0472">Membrane</keyword>
<feature type="transmembrane region" description="Helical" evidence="7">
    <location>
        <begin position="197"/>
        <end position="216"/>
    </location>
</feature>
<dbReference type="Proteomes" id="UP001589795">
    <property type="component" value="Unassembled WGS sequence"/>
</dbReference>
<feature type="transmembrane region" description="Helical" evidence="7">
    <location>
        <begin position="144"/>
        <end position="162"/>
    </location>
</feature>
<reference evidence="9 10" key="1">
    <citation type="submission" date="2024-09" db="EMBL/GenBank/DDBJ databases">
        <authorList>
            <person name="Sun Q."/>
            <person name="Mori K."/>
        </authorList>
    </citation>
    <scope>NUCLEOTIDE SEQUENCE [LARGE SCALE GENOMIC DNA]</scope>
    <source>
        <strain evidence="9 10">CCM 7904</strain>
    </source>
</reference>
<keyword evidence="4 7" id="KW-0812">Transmembrane</keyword>
<dbReference type="GO" id="GO:0016746">
    <property type="term" value="F:acyltransferase activity"/>
    <property type="evidence" value="ECO:0007669"/>
    <property type="project" value="UniProtKB-KW"/>
</dbReference>
<evidence type="ECO:0000256" key="5">
    <source>
        <dbReference type="ARBA" id="ARBA00022989"/>
    </source>
</evidence>